<comment type="caution">
    <text evidence="2">The sequence shown here is derived from an EMBL/GenBank/DDBJ whole genome shotgun (WGS) entry which is preliminary data.</text>
</comment>
<organism evidence="2 3">
    <name type="scientific">Parnassius apollo</name>
    <name type="common">Apollo butterfly</name>
    <name type="synonym">Papilio apollo</name>
    <dbReference type="NCBI Taxonomy" id="110799"/>
    <lineage>
        <taxon>Eukaryota</taxon>
        <taxon>Metazoa</taxon>
        <taxon>Ecdysozoa</taxon>
        <taxon>Arthropoda</taxon>
        <taxon>Hexapoda</taxon>
        <taxon>Insecta</taxon>
        <taxon>Pterygota</taxon>
        <taxon>Neoptera</taxon>
        <taxon>Endopterygota</taxon>
        <taxon>Lepidoptera</taxon>
        <taxon>Glossata</taxon>
        <taxon>Ditrysia</taxon>
        <taxon>Papilionoidea</taxon>
        <taxon>Papilionidae</taxon>
        <taxon>Parnassiinae</taxon>
        <taxon>Parnassini</taxon>
        <taxon>Parnassius</taxon>
        <taxon>Parnassius</taxon>
    </lineage>
</organism>
<evidence type="ECO:0000313" key="2">
    <source>
        <dbReference type="EMBL" id="CAG5017312.1"/>
    </source>
</evidence>
<accession>A0A8S3XDV3</accession>
<dbReference type="AlphaFoldDB" id="A0A8S3XDV3"/>
<feature type="region of interest" description="Disordered" evidence="1">
    <location>
        <begin position="121"/>
        <end position="142"/>
    </location>
</feature>
<proteinExistence type="predicted"/>
<evidence type="ECO:0000313" key="3">
    <source>
        <dbReference type="Proteomes" id="UP000691718"/>
    </source>
</evidence>
<dbReference type="OrthoDB" id="6929652at2759"/>
<name>A0A8S3XDV3_PARAO</name>
<sequence>MSHCRALEIPAALDQALLLQTKLDSARKNDAHLAFSRVRNPMTHPELNHSHFPDLYYAAISYAKINKLVGDNFQLSQTHTSRHVYLIDRYIKKVAAAELGEMTHEIREKFARLWYPVSSRRQQSSDSEEDEREPPWRRVRRY</sequence>
<protein>
    <submittedName>
        <fullName evidence="2">(apollo) hypothetical protein</fullName>
    </submittedName>
</protein>
<dbReference type="Proteomes" id="UP000691718">
    <property type="component" value="Unassembled WGS sequence"/>
</dbReference>
<evidence type="ECO:0000256" key="1">
    <source>
        <dbReference type="SAM" id="MobiDB-lite"/>
    </source>
</evidence>
<dbReference type="EMBL" id="CAJQZP010001124">
    <property type="protein sequence ID" value="CAG5017312.1"/>
    <property type="molecule type" value="Genomic_DNA"/>
</dbReference>
<reference evidence="2" key="1">
    <citation type="submission" date="2021-04" db="EMBL/GenBank/DDBJ databases">
        <authorList>
            <person name="Tunstrom K."/>
        </authorList>
    </citation>
    <scope>NUCLEOTIDE SEQUENCE</scope>
</reference>
<gene>
    <name evidence="2" type="ORF">PAPOLLO_LOCUS16650</name>
</gene>
<keyword evidence="3" id="KW-1185">Reference proteome</keyword>